<dbReference type="InterPro" id="IPR044926">
    <property type="entry name" value="RGS_subdomain_2"/>
</dbReference>
<sequence>RTCVVPGLPEVCSQMRDTSSAAQVETPLTLCCSPWALCHQARKVPRPENTHCALMSYIKFWVSCKEYKKTKLPAKPSPKTRKIYNEFISVLATSKVGAAPSGEPSASGPPSCFKEAQKKIFILMEKDSYRNQTTSLHRHFLKSRFYLNLVSPPATTCGTQNHKRATSAALACSSPLVSQYV</sequence>
<evidence type="ECO:0000313" key="3">
    <source>
        <dbReference type="Proteomes" id="UP000694390"/>
    </source>
</evidence>
<protein>
    <submittedName>
        <fullName evidence="2">Regulator of G protein signaling 4</fullName>
    </submittedName>
</protein>
<dbReference type="GO" id="GO:0005737">
    <property type="term" value="C:cytoplasm"/>
    <property type="evidence" value="ECO:0007669"/>
    <property type="project" value="Ensembl"/>
</dbReference>
<dbReference type="GeneTree" id="ENSGT00940000159036"/>
<dbReference type="PANTHER" id="PTHR10845:SF184">
    <property type="entry name" value="REGULATOR OF G-PROTEIN SIGNALING 4"/>
    <property type="match status" value="1"/>
</dbReference>
<evidence type="ECO:0000259" key="1">
    <source>
        <dbReference type="PROSITE" id="PS50132"/>
    </source>
</evidence>
<dbReference type="Gene3D" id="1.10.196.10">
    <property type="match status" value="1"/>
</dbReference>
<dbReference type="InterPro" id="IPR036305">
    <property type="entry name" value="RGS_sf"/>
</dbReference>
<feature type="domain" description="RGS" evidence="1">
    <location>
        <begin position="58"/>
        <end position="150"/>
    </location>
</feature>
<dbReference type="Pfam" id="PF00615">
    <property type="entry name" value="RGS"/>
    <property type="match status" value="1"/>
</dbReference>
<gene>
    <name evidence="2" type="primary">RGS4</name>
</gene>
<dbReference type="Ensembl" id="ENSGEVT00005006225.1">
    <property type="protein sequence ID" value="ENSGEVP00005005948.1"/>
    <property type="gene ID" value="ENSGEVG00005004231.1"/>
</dbReference>
<reference evidence="2" key="2">
    <citation type="submission" date="2025-09" db="UniProtKB">
        <authorList>
            <consortium name="Ensembl"/>
        </authorList>
    </citation>
    <scope>IDENTIFICATION</scope>
</reference>
<name>A0A8C4VTM8_9SAUR</name>
<dbReference type="AlphaFoldDB" id="A0A8C4VTM8"/>
<organism evidence="2 3">
    <name type="scientific">Gopherus evgoodei</name>
    <name type="common">Goodes thornscrub tortoise</name>
    <dbReference type="NCBI Taxonomy" id="1825980"/>
    <lineage>
        <taxon>Eukaryota</taxon>
        <taxon>Metazoa</taxon>
        <taxon>Chordata</taxon>
        <taxon>Craniata</taxon>
        <taxon>Vertebrata</taxon>
        <taxon>Euteleostomi</taxon>
        <taxon>Archelosauria</taxon>
        <taxon>Testudinata</taxon>
        <taxon>Testudines</taxon>
        <taxon>Cryptodira</taxon>
        <taxon>Durocryptodira</taxon>
        <taxon>Testudinoidea</taxon>
        <taxon>Testudinidae</taxon>
        <taxon>Gopherus</taxon>
    </lineage>
</organism>
<dbReference type="SUPFAM" id="SSF48097">
    <property type="entry name" value="Regulator of G-protein signaling, RGS"/>
    <property type="match status" value="1"/>
</dbReference>
<dbReference type="InterPro" id="IPR024066">
    <property type="entry name" value="RGS_subdom1/3"/>
</dbReference>
<accession>A0A8C4VTM8</accession>
<dbReference type="OrthoDB" id="196547at2759"/>
<dbReference type="Proteomes" id="UP000694390">
    <property type="component" value="Unassembled WGS sequence"/>
</dbReference>
<dbReference type="PROSITE" id="PS50132">
    <property type="entry name" value="RGS"/>
    <property type="match status" value="1"/>
</dbReference>
<dbReference type="GO" id="GO:0005634">
    <property type="term" value="C:nucleus"/>
    <property type="evidence" value="ECO:0007669"/>
    <property type="project" value="Ensembl"/>
</dbReference>
<dbReference type="InterPro" id="IPR016137">
    <property type="entry name" value="RGS"/>
</dbReference>
<dbReference type="Gene3D" id="1.10.167.10">
    <property type="entry name" value="Regulator of G-protein Signalling 4, domain 2"/>
    <property type="match status" value="1"/>
</dbReference>
<keyword evidence="3" id="KW-1185">Reference proteome</keyword>
<proteinExistence type="predicted"/>
<evidence type="ECO:0000313" key="2">
    <source>
        <dbReference type="Ensembl" id="ENSGEVP00005005948.1"/>
    </source>
</evidence>
<reference evidence="2" key="1">
    <citation type="submission" date="2025-08" db="UniProtKB">
        <authorList>
            <consortium name="Ensembl"/>
        </authorList>
    </citation>
    <scope>IDENTIFICATION</scope>
</reference>
<dbReference type="SMART" id="SM00315">
    <property type="entry name" value="RGS"/>
    <property type="match status" value="1"/>
</dbReference>
<dbReference type="PANTHER" id="PTHR10845">
    <property type="entry name" value="REGULATOR OF G PROTEIN SIGNALING"/>
    <property type="match status" value="1"/>
</dbReference>